<dbReference type="PATRIC" id="fig|301148.3.peg.1791"/>
<dbReference type="STRING" id="301148.B4135_3745"/>
<dbReference type="InterPro" id="IPR005648">
    <property type="entry name" value="FlgD"/>
</dbReference>
<sequence>MIVMTNAIDSSLFYANAANRNQSPGNVLGKDAFLKILMAQLKNQDPLNPLEDKDFIAQMATFSQLEQMMEVADSMENLIALQKENLYIGYSSFVGKEVDWHIVEYPQDSGGQPVVKKGTGRIVSVMFKSGEPVFYLEDGTELKPGNISGVKDAFGSSIVEASALIGKKITWTDEQGAERQAVVQSVSVKDGIIYFHMNDDQHSKITAGQIVKIETAG</sequence>
<dbReference type="Pfam" id="PF03963">
    <property type="entry name" value="FlgD"/>
    <property type="match status" value="1"/>
</dbReference>
<comment type="similarity">
    <text evidence="1 3">Belongs to the FlgD family.</text>
</comment>
<proteinExistence type="inferred from homology"/>
<keyword evidence="2 3" id="KW-1005">Bacterial flagellum biogenesis</keyword>
<protein>
    <recommendedName>
        <fullName evidence="3">Basal-body rod modification protein FlgD</fullName>
    </recommendedName>
</protein>
<evidence type="ECO:0000313" key="4">
    <source>
        <dbReference type="EMBL" id="KYD09421.1"/>
    </source>
</evidence>
<evidence type="ECO:0000256" key="3">
    <source>
        <dbReference type="RuleBase" id="RU362076"/>
    </source>
</evidence>
<dbReference type="NCBIfam" id="NF007197">
    <property type="entry name" value="PRK09618.1"/>
    <property type="match status" value="1"/>
</dbReference>
<gene>
    <name evidence="4" type="ORF">B4135_3745</name>
</gene>
<reference evidence="4 5" key="1">
    <citation type="submission" date="2016-01" db="EMBL/GenBank/DDBJ databases">
        <title>Draft Genome Sequences of Seven Thermophilic Sporeformers Isolated from Foods.</title>
        <authorList>
            <person name="Berendsen E.M."/>
            <person name="Wells-Bennik M.H."/>
            <person name="Krawcyk A.O."/>
            <person name="De Jong A."/>
            <person name="Holsappel S."/>
            <person name="Eijlander R.T."/>
            <person name="Kuipers O.P."/>
        </authorList>
    </citation>
    <scope>NUCLEOTIDE SEQUENCE [LARGE SCALE GENOMIC DNA]</scope>
    <source>
        <strain evidence="4 5">B4135</strain>
    </source>
</reference>
<organism evidence="4 5">
    <name type="scientific">Caldibacillus debilis</name>
    <dbReference type="NCBI Taxonomy" id="301148"/>
    <lineage>
        <taxon>Bacteria</taxon>
        <taxon>Bacillati</taxon>
        <taxon>Bacillota</taxon>
        <taxon>Bacilli</taxon>
        <taxon>Bacillales</taxon>
        <taxon>Bacillaceae</taxon>
        <taxon>Caldibacillus</taxon>
    </lineage>
</organism>
<dbReference type="EMBL" id="LQYT01000130">
    <property type="protein sequence ID" value="KYD09421.1"/>
    <property type="molecule type" value="Genomic_DNA"/>
</dbReference>
<dbReference type="GO" id="GO:0044781">
    <property type="term" value="P:bacterial-type flagellum organization"/>
    <property type="evidence" value="ECO:0007669"/>
    <property type="project" value="UniProtKB-UniRule"/>
</dbReference>
<accession>A0A150LAP5</accession>
<comment type="function">
    <text evidence="3">Required for flagellar hook formation. May act as a scaffolding protein.</text>
</comment>
<evidence type="ECO:0000256" key="2">
    <source>
        <dbReference type="ARBA" id="ARBA00022795"/>
    </source>
</evidence>
<dbReference type="Proteomes" id="UP000075683">
    <property type="component" value="Unassembled WGS sequence"/>
</dbReference>
<name>A0A150LAP5_9BACI</name>
<dbReference type="AlphaFoldDB" id="A0A150LAP5"/>
<comment type="caution">
    <text evidence="4">The sequence shown here is derived from an EMBL/GenBank/DDBJ whole genome shotgun (WGS) entry which is preliminary data.</text>
</comment>
<evidence type="ECO:0000313" key="5">
    <source>
        <dbReference type="Proteomes" id="UP000075683"/>
    </source>
</evidence>
<evidence type="ECO:0000256" key="1">
    <source>
        <dbReference type="ARBA" id="ARBA00010577"/>
    </source>
</evidence>